<evidence type="ECO:0000256" key="6">
    <source>
        <dbReference type="ARBA" id="ARBA00022989"/>
    </source>
</evidence>
<evidence type="ECO:0000256" key="8">
    <source>
        <dbReference type="ARBA" id="ARBA00023136"/>
    </source>
</evidence>
<keyword evidence="2 10" id="KW-0444">Lipid biosynthesis</keyword>
<organism evidence="11 12">
    <name type="scientific">Orchesella dallaii</name>
    <dbReference type="NCBI Taxonomy" id="48710"/>
    <lineage>
        <taxon>Eukaryota</taxon>
        <taxon>Metazoa</taxon>
        <taxon>Ecdysozoa</taxon>
        <taxon>Arthropoda</taxon>
        <taxon>Hexapoda</taxon>
        <taxon>Collembola</taxon>
        <taxon>Entomobryomorpha</taxon>
        <taxon>Entomobryoidea</taxon>
        <taxon>Orchesellidae</taxon>
        <taxon>Orchesellinae</taxon>
        <taxon>Orchesella</taxon>
    </lineage>
</organism>
<dbReference type="EC" id="2.3.1.199" evidence="10"/>
<dbReference type="PANTHER" id="PTHR11157">
    <property type="entry name" value="FATTY ACID ACYL TRANSFERASE-RELATED"/>
    <property type="match status" value="1"/>
</dbReference>
<keyword evidence="12" id="KW-1185">Reference proteome</keyword>
<feature type="transmembrane region" description="Helical" evidence="10">
    <location>
        <begin position="44"/>
        <end position="63"/>
    </location>
</feature>
<accession>A0ABP1QBU5</accession>
<keyword evidence="9 10" id="KW-0275">Fatty acid biosynthesis</keyword>
<dbReference type="EMBL" id="CAXLJM020000028">
    <property type="protein sequence ID" value="CAL8097171.1"/>
    <property type="molecule type" value="Genomic_DNA"/>
</dbReference>
<feature type="transmembrane region" description="Helical" evidence="10">
    <location>
        <begin position="167"/>
        <end position="189"/>
    </location>
</feature>
<keyword evidence="3 10" id="KW-0808">Transferase</keyword>
<comment type="catalytic activity">
    <reaction evidence="10">
        <text>a very-long-chain acyl-CoA + malonyl-CoA + H(+) = a very-long-chain 3-oxoacyl-CoA + CO2 + CoA</text>
        <dbReference type="Rhea" id="RHEA:32727"/>
        <dbReference type="ChEBI" id="CHEBI:15378"/>
        <dbReference type="ChEBI" id="CHEBI:16526"/>
        <dbReference type="ChEBI" id="CHEBI:57287"/>
        <dbReference type="ChEBI" id="CHEBI:57384"/>
        <dbReference type="ChEBI" id="CHEBI:90725"/>
        <dbReference type="ChEBI" id="CHEBI:90736"/>
        <dbReference type="EC" id="2.3.1.199"/>
    </reaction>
</comment>
<protein>
    <recommendedName>
        <fullName evidence="10">Elongation of very long chain fatty acids protein</fullName>
        <ecNumber evidence="10">2.3.1.199</ecNumber>
    </recommendedName>
    <alternativeName>
        <fullName evidence="10">Very-long-chain 3-oxoacyl-CoA synthase</fullName>
    </alternativeName>
</protein>
<feature type="transmembrane region" description="Helical" evidence="10">
    <location>
        <begin position="209"/>
        <end position="230"/>
    </location>
</feature>
<evidence type="ECO:0000313" key="12">
    <source>
        <dbReference type="Proteomes" id="UP001642540"/>
    </source>
</evidence>
<feature type="transmembrane region" description="Helical" evidence="10">
    <location>
        <begin position="75"/>
        <end position="94"/>
    </location>
</feature>
<comment type="similarity">
    <text evidence="10">Belongs to the ELO family.</text>
</comment>
<keyword evidence="7 10" id="KW-0443">Lipid metabolism</keyword>
<dbReference type="Proteomes" id="UP001642540">
    <property type="component" value="Unassembled WGS sequence"/>
</dbReference>
<name>A0ABP1QBU5_9HEXA</name>
<dbReference type="PANTHER" id="PTHR11157:SF17">
    <property type="entry name" value="ELONGATION OF VERY LONG CHAIN FATTY ACIDS PROTEIN 6"/>
    <property type="match status" value="1"/>
</dbReference>
<evidence type="ECO:0000256" key="1">
    <source>
        <dbReference type="ARBA" id="ARBA00004141"/>
    </source>
</evidence>
<keyword evidence="8 10" id="KW-0472">Membrane</keyword>
<evidence type="ECO:0000256" key="9">
    <source>
        <dbReference type="ARBA" id="ARBA00023160"/>
    </source>
</evidence>
<evidence type="ECO:0000256" key="2">
    <source>
        <dbReference type="ARBA" id="ARBA00022516"/>
    </source>
</evidence>
<comment type="caution">
    <text evidence="10">Lacks conserved residue(s) required for the propagation of feature annotation.</text>
</comment>
<evidence type="ECO:0000313" key="11">
    <source>
        <dbReference type="EMBL" id="CAL8097171.1"/>
    </source>
</evidence>
<keyword evidence="6 10" id="KW-1133">Transmembrane helix</keyword>
<gene>
    <name evidence="11" type="ORF">ODALV1_LOCUS9571</name>
</gene>
<comment type="caution">
    <text evidence="11">The sequence shown here is derived from an EMBL/GenBank/DDBJ whole genome shotgun (WGS) entry which is preliminary data.</text>
</comment>
<dbReference type="Pfam" id="PF01151">
    <property type="entry name" value="ELO"/>
    <property type="match status" value="2"/>
</dbReference>
<evidence type="ECO:0000256" key="5">
    <source>
        <dbReference type="ARBA" id="ARBA00022832"/>
    </source>
</evidence>
<reference evidence="11 12" key="1">
    <citation type="submission" date="2024-08" db="EMBL/GenBank/DDBJ databases">
        <authorList>
            <person name="Cucini C."/>
            <person name="Frati F."/>
        </authorList>
    </citation>
    <scope>NUCLEOTIDE SEQUENCE [LARGE SCALE GENOMIC DNA]</scope>
</reference>
<keyword evidence="4 10" id="KW-0812">Transmembrane</keyword>
<evidence type="ECO:0000256" key="3">
    <source>
        <dbReference type="ARBA" id="ARBA00022679"/>
    </source>
</evidence>
<evidence type="ECO:0000256" key="7">
    <source>
        <dbReference type="ARBA" id="ARBA00023098"/>
    </source>
</evidence>
<comment type="subcellular location">
    <subcellularLocation>
        <location evidence="1">Membrane</location>
        <topology evidence="1">Multi-pass membrane protein</topology>
    </subcellularLocation>
</comment>
<sequence>MGNRSEVIGFSGWKFDNPPRYDPLWFEVINEEYWTEFFQIYWKLPFYAGGIYLATILGVQNYMRDKKALQLKKCLFMWNCVIGLFSILGFVRTAPELYGIVRESNGWNIYRSICVRCGLTKFMFLFPPIGMYVEPIGRWYAVMNYGVHSLMYPYFALKVINVRVPSVVASFITSMQLLQMLTGLFVNFYSVRLINAGVECDRHPNSIRLFALIYGSFTILFGNLFYDLVITRHFRLSKDKKQA</sequence>
<evidence type="ECO:0000256" key="4">
    <source>
        <dbReference type="ARBA" id="ARBA00022692"/>
    </source>
</evidence>
<dbReference type="InterPro" id="IPR002076">
    <property type="entry name" value="ELO_fam"/>
</dbReference>
<keyword evidence="5 10" id="KW-0276">Fatty acid metabolism</keyword>
<evidence type="ECO:0000256" key="10">
    <source>
        <dbReference type="RuleBase" id="RU361115"/>
    </source>
</evidence>
<proteinExistence type="inferred from homology"/>